<evidence type="ECO:0000256" key="3">
    <source>
        <dbReference type="RuleBase" id="RU000363"/>
    </source>
</evidence>
<dbReference type="Proteomes" id="UP000034076">
    <property type="component" value="Unassembled WGS sequence"/>
</dbReference>
<dbReference type="Pfam" id="PF00106">
    <property type="entry name" value="adh_short"/>
    <property type="match status" value="1"/>
</dbReference>
<keyword evidence="2 4" id="KW-0560">Oxidoreductase</keyword>
<dbReference type="Gene3D" id="3.40.50.720">
    <property type="entry name" value="NAD(P)-binding Rossmann-like Domain"/>
    <property type="match status" value="1"/>
</dbReference>
<dbReference type="PANTHER" id="PTHR42901:SF1">
    <property type="entry name" value="ALCOHOL DEHYDROGENASE"/>
    <property type="match status" value="1"/>
</dbReference>
<name>A0A0M2NKK8_9FIRM</name>
<dbReference type="InterPro" id="IPR002347">
    <property type="entry name" value="SDR_fam"/>
</dbReference>
<evidence type="ECO:0000256" key="2">
    <source>
        <dbReference type="ARBA" id="ARBA00023002"/>
    </source>
</evidence>
<proteinExistence type="inferred from homology"/>
<comment type="similarity">
    <text evidence="1 3">Belongs to the short-chain dehydrogenases/reductases (SDR) family.</text>
</comment>
<sequence>MIPFHYKLQCLIAQMKDFFPTPKTWYNKISFKKGWAWQMKALITGASSGIGRDIAKNLSKRGYDLVITARREERLLELKSELATDVIVIPADLSQKEECLRLYRQTKNEDISVLINNAGYGVFGAFDKTGLPEEIDMLDVNIISAHILMKLFLKDFIAENRGYILNVASSAAFLPGPLFSSYYASKAYVLRLTQAVSEELRRAGKNVSVSALCPGPVDTEFNKTAGVQFGFGGLSSPSVADYAVKKMFAKKTVIVPGATMKFARFFSKLLPDSLLAKTAYNLQNKKQ</sequence>
<comment type="caution">
    <text evidence="4">The sequence shown here is derived from an EMBL/GenBank/DDBJ whole genome shotgun (WGS) entry which is preliminary data.</text>
</comment>
<evidence type="ECO:0000313" key="4">
    <source>
        <dbReference type="EMBL" id="KKI50785.1"/>
    </source>
</evidence>
<gene>
    <name evidence="4" type="ORF">CHK_1711</name>
</gene>
<dbReference type="InterPro" id="IPR036291">
    <property type="entry name" value="NAD(P)-bd_dom_sf"/>
</dbReference>
<dbReference type="STRING" id="270498.CHK_1711"/>
<reference evidence="4 5" key="1">
    <citation type="submission" date="2015-04" db="EMBL/GenBank/DDBJ databases">
        <title>Draft genome sequence of bacteremic isolate Catabacter hongkongensis type strain HKU16T.</title>
        <authorList>
            <person name="Lau S.K."/>
            <person name="Teng J.L."/>
            <person name="Huang Y."/>
            <person name="Curreem S.O."/>
            <person name="Tsui S.K."/>
            <person name="Woo P.C."/>
        </authorList>
    </citation>
    <scope>NUCLEOTIDE SEQUENCE [LARGE SCALE GENOMIC DNA]</scope>
    <source>
        <strain evidence="4 5">HKU16</strain>
    </source>
</reference>
<dbReference type="PATRIC" id="fig|270498.16.peg.2774"/>
<dbReference type="PRINTS" id="PR00080">
    <property type="entry name" value="SDRFAMILY"/>
</dbReference>
<dbReference type="AlphaFoldDB" id="A0A0M2NKK8"/>
<accession>A0A0M2NKK8</accession>
<dbReference type="PANTHER" id="PTHR42901">
    <property type="entry name" value="ALCOHOL DEHYDROGENASE"/>
    <property type="match status" value="1"/>
</dbReference>
<dbReference type="GO" id="GO:0004316">
    <property type="term" value="F:3-oxoacyl-[acyl-carrier-protein] reductase (NADPH) activity"/>
    <property type="evidence" value="ECO:0007669"/>
    <property type="project" value="UniProtKB-EC"/>
</dbReference>
<dbReference type="PIRSF" id="PIRSF000126">
    <property type="entry name" value="11-beta-HSD1"/>
    <property type="match status" value="1"/>
</dbReference>
<dbReference type="SUPFAM" id="SSF51735">
    <property type="entry name" value="NAD(P)-binding Rossmann-fold domains"/>
    <property type="match status" value="1"/>
</dbReference>
<keyword evidence="5" id="KW-1185">Reference proteome</keyword>
<dbReference type="EMBL" id="LAYJ01000101">
    <property type="protein sequence ID" value="KKI50785.1"/>
    <property type="molecule type" value="Genomic_DNA"/>
</dbReference>
<organism evidence="4 5">
    <name type="scientific">Christensenella hongkongensis</name>
    <dbReference type="NCBI Taxonomy" id="270498"/>
    <lineage>
        <taxon>Bacteria</taxon>
        <taxon>Bacillati</taxon>
        <taxon>Bacillota</taxon>
        <taxon>Clostridia</taxon>
        <taxon>Christensenellales</taxon>
        <taxon>Christensenellaceae</taxon>
        <taxon>Christensenella</taxon>
    </lineage>
</organism>
<dbReference type="CDD" id="cd05233">
    <property type="entry name" value="SDR_c"/>
    <property type="match status" value="1"/>
</dbReference>
<dbReference type="EC" id="1.1.1.100" evidence="4"/>
<dbReference type="PRINTS" id="PR00081">
    <property type="entry name" value="GDHRDH"/>
</dbReference>
<protein>
    <submittedName>
        <fullName evidence="4">3-oxoacyl-[acyl-carrier protein] reductase</fullName>
        <ecNumber evidence="4">1.1.1.100</ecNumber>
    </submittedName>
</protein>
<evidence type="ECO:0000256" key="1">
    <source>
        <dbReference type="ARBA" id="ARBA00006484"/>
    </source>
</evidence>
<evidence type="ECO:0000313" key="5">
    <source>
        <dbReference type="Proteomes" id="UP000034076"/>
    </source>
</evidence>